<dbReference type="Proteomes" id="UP000263268">
    <property type="component" value="Unassembled WGS sequence"/>
</dbReference>
<dbReference type="EMBL" id="DPRK01000161">
    <property type="protein sequence ID" value="HCY81903.1"/>
    <property type="molecule type" value="Genomic_DNA"/>
</dbReference>
<accession>A0A3D6BRT8</accession>
<gene>
    <name evidence="1" type="ORF">DHV22_10040</name>
</gene>
<organism evidence="1 2">
    <name type="scientific">Xanthomarina gelatinilytica</name>
    <dbReference type="NCBI Taxonomy" id="1137281"/>
    <lineage>
        <taxon>Bacteria</taxon>
        <taxon>Pseudomonadati</taxon>
        <taxon>Bacteroidota</taxon>
        <taxon>Flavobacteriia</taxon>
        <taxon>Flavobacteriales</taxon>
        <taxon>Flavobacteriaceae</taxon>
        <taxon>Xanthomarina</taxon>
    </lineage>
</organism>
<comment type="caution">
    <text evidence="1">The sequence shown here is derived from an EMBL/GenBank/DDBJ whole genome shotgun (WGS) entry which is preliminary data.</text>
</comment>
<proteinExistence type="predicted"/>
<sequence>MTLLKCGAGLSTAEYIACFKKKVNWIKGMKGSERRLAFKRGELHGTRDNPAAFKKHVQPTIDKGQATLWFHHGILQPDGSHADDPNYPGIQMEDLFYGANRTKPNSDLYKAYKLIKSFRDGLQKALWVNKGNPNRAKLVEALRKVANDPESVKKIQKKVGKYEWILGDKGNDHVKTLMTFITADALKTLVVFNKEAFGIKAIYKPELVR</sequence>
<evidence type="ECO:0000313" key="1">
    <source>
        <dbReference type="EMBL" id="HCY81903.1"/>
    </source>
</evidence>
<dbReference type="AlphaFoldDB" id="A0A3D6BRT8"/>
<evidence type="ECO:0000313" key="2">
    <source>
        <dbReference type="Proteomes" id="UP000263268"/>
    </source>
</evidence>
<protein>
    <submittedName>
        <fullName evidence="1">Uncharacterized protein</fullName>
    </submittedName>
</protein>
<reference evidence="1 2" key="1">
    <citation type="journal article" date="2018" name="Nat. Biotechnol.">
        <title>A standardized bacterial taxonomy based on genome phylogeny substantially revises the tree of life.</title>
        <authorList>
            <person name="Parks D.H."/>
            <person name="Chuvochina M."/>
            <person name="Waite D.W."/>
            <person name="Rinke C."/>
            <person name="Skarshewski A."/>
            <person name="Chaumeil P.A."/>
            <person name="Hugenholtz P."/>
        </authorList>
    </citation>
    <scope>NUCLEOTIDE SEQUENCE [LARGE SCALE GENOMIC DNA]</scope>
    <source>
        <strain evidence="1">UBA10227</strain>
    </source>
</reference>
<name>A0A3D6BRT8_9FLAO</name>